<protein>
    <submittedName>
        <fullName evidence="1">Uncharacterized protein</fullName>
    </submittedName>
</protein>
<accession>A0AAP9SYR1</accession>
<evidence type="ECO:0000313" key="1">
    <source>
        <dbReference type="EMBL" id="QKH87254.1"/>
    </source>
</evidence>
<organism evidence="1 2">
    <name type="scientific">Bacteroides fragilis</name>
    <dbReference type="NCBI Taxonomy" id="817"/>
    <lineage>
        <taxon>Bacteria</taxon>
        <taxon>Pseudomonadati</taxon>
        <taxon>Bacteroidota</taxon>
        <taxon>Bacteroidia</taxon>
        <taxon>Bacteroidales</taxon>
        <taxon>Bacteroidaceae</taxon>
        <taxon>Bacteroides</taxon>
    </lineage>
</organism>
<dbReference type="AlphaFoldDB" id="A0AAP9SYR1"/>
<dbReference type="Proteomes" id="UP000501467">
    <property type="component" value="Chromosome"/>
</dbReference>
<proteinExistence type="predicted"/>
<gene>
    <name evidence="1" type="ORF">FOC69_05775</name>
</gene>
<evidence type="ECO:0000313" key="2">
    <source>
        <dbReference type="Proteomes" id="UP000501467"/>
    </source>
</evidence>
<reference evidence="1 2" key="1">
    <citation type="submission" date="2020-05" db="EMBL/GenBank/DDBJ databases">
        <title>FDA dAtabase for Regulatory Grade micrObial Sequences (FDA-ARGOS): Supporting development and validation of Infectious Disease Dx tests.</title>
        <authorList>
            <person name="Bojja K."/>
            <person name="Kessler A."/>
            <person name="Tallon L."/>
            <person name="Sadzewicz L."/>
            <person name="Zhao X."/>
            <person name="Vavikolanu K."/>
            <person name="Mehta A."/>
            <person name="Aluvathingal J."/>
            <person name="Nadendla S."/>
            <person name="Myers T."/>
            <person name="Yan Y."/>
            <person name="Sichtig H."/>
        </authorList>
    </citation>
    <scope>NUCLEOTIDE SEQUENCE [LARGE SCALE GENOMIC DNA]</scope>
    <source>
        <strain evidence="1 2">FDAARGOS_763</strain>
    </source>
</reference>
<dbReference type="EMBL" id="CP054003">
    <property type="protein sequence ID" value="QKH87254.1"/>
    <property type="molecule type" value="Genomic_DNA"/>
</dbReference>
<name>A0AAP9SYR1_BACFG</name>
<sequence>MDMPLVKATIKAGIKSAFTQVMEQQENREEALDKVADKIADTLVEAIKGMQITYTSGLVAPPMGGPVTGTFQCVIS</sequence>